<dbReference type="OrthoDB" id="3092454at2759"/>
<dbReference type="SUPFAM" id="SSF52047">
    <property type="entry name" value="RNI-like"/>
    <property type="match status" value="1"/>
</dbReference>
<evidence type="ECO:0000256" key="1">
    <source>
        <dbReference type="SAM" id="MobiDB-lite"/>
    </source>
</evidence>
<protein>
    <recommendedName>
        <fullName evidence="4">F-box domain-containing protein</fullName>
    </recommendedName>
</protein>
<evidence type="ECO:0000313" key="3">
    <source>
        <dbReference type="Proteomes" id="UP000284842"/>
    </source>
</evidence>
<dbReference type="EMBL" id="NHTK01001351">
    <property type="protein sequence ID" value="PPQ99628.1"/>
    <property type="molecule type" value="Genomic_DNA"/>
</dbReference>
<organism evidence="2 3">
    <name type="scientific">Panaeolus cyanescens</name>
    <dbReference type="NCBI Taxonomy" id="181874"/>
    <lineage>
        <taxon>Eukaryota</taxon>
        <taxon>Fungi</taxon>
        <taxon>Dikarya</taxon>
        <taxon>Basidiomycota</taxon>
        <taxon>Agaricomycotina</taxon>
        <taxon>Agaricomycetes</taxon>
        <taxon>Agaricomycetidae</taxon>
        <taxon>Agaricales</taxon>
        <taxon>Agaricineae</taxon>
        <taxon>Galeropsidaceae</taxon>
        <taxon>Panaeolus</taxon>
    </lineage>
</organism>
<comment type="caution">
    <text evidence="2">The sequence shown here is derived from an EMBL/GenBank/DDBJ whole genome shotgun (WGS) entry which is preliminary data.</text>
</comment>
<evidence type="ECO:0000313" key="2">
    <source>
        <dbReference type="EMBL" id="PPQ99628.1"/>
    </source>
</evidence>
<dbReference type="Proteomes" id="UP000284842">
    <property type="component" value="Unassembled WGS sequence"/>
</dbReference>
<keyword evidence="3" id="KW-1185">Reference proteome</keyword>
<feature type="region of interest" description="Disordered" evidence="1">
    <location>
        <begin position="519"/>
        <end position="540"/>
    </location>
</feature>
<feature type="compositionally biased region" description="Acidic residues" evidence="1">
    <location>
        <begin position="521"/>
        <end position="540"/>
    </location>
</feature>
<sequence length="540" mass="60759">MKFAESQSMHGGCSLPVEIIIRIFNELKGSNMKEYNKKMQACRQVCKLFDEIILTMFFKKGVDLGYRCQSPPCGNVNRDAVLNALNRYPRLAKDIRHIFFRSPDLHDANSQRECYRLNHKPCGTIEAWQDNSPLLHLPNVNTITVETSFLYKGIEYSGPGPISTGLRALLRHYLPAGTLTTLSISNVNDIPIPDVISSSSLVSLSFLDCTFLDFADGPPQSPMADNLTSLSVRRTRDAISFPRAALTFMPKIEVVEIRSVPDTLLEFPMAHEFNFGPAVPLTPPHVFHHLLEIKADNINDWGIFCPVVEDQDAYVSPFPQLKKMSLCVMMGEHAQANIRFLKHVKSLKELFLYKLAIDESGSYSTDLLLSAHLAPYAKTLEVLSLDWVNNYNFEASSFGYPLNEINLGLERIAGDNVLESLNLSMGIRIPCVKAPYRPDLTHLSRLTEILCLPGSFKNLKRVTLHAEVFVHEDRFSGDEKTTEMLKLALEPALLRLNASDSIDFSFTATFEADSCNSTCEYTDEEEEDNQDEDEDEEGDD</sequence>
<name>A0A409Y9G7_9AGAR</name>
<evidence type="ECO:0008006" key="4">
    <source>
        <dbReference type="Google" id="ProtNLM"/>
    </source>
</evidence>
<dbReference type="InParanoid" id="A0A409Y9G7"/>
<reference evidence="2 3" key="1">
    <citation type="journal article" date="2018" name="Evol. Lett.">
        <title>Horizontal gene cluster transfer increased hallucinogenic mushroom diversity.</title>
        <authorList>
            <person name="Reynolds H.T."/>
            <person name="Vijayakumar V."/>
            <person name="Gluck-Thaler E."/>
            <person name="Korotkin H.B."/>
            <person name="Matheny P.B."/>
            <person name="Slot J.C."/>
        </authorList>
    </citation>
    <scope>NUCLEOTIDE SEQUENCE [LARGE SCALE GENOMIC DNA]</scope>
    <source>
        <strain evidence="2 3">2629</strain>
    </source>
</reference>
<gene>
    <name evidence="2" type="ORF">CVT24_005206</name>
</gene>
<proteinExistence type="predicted"/>
<dbReference type="AlphaFoldDB" id="A0A409Y9G7"/>
<accession>A0A409Y9G7</accession>